<sequence length="168" mass="18272">MSAITWDSSAGFFLKGTIEGQWRYANAGGLVWYREDDQGGWRPIGLEHPNGQACAEAHWAGLQDRRVADAITTIRDASALLAASSGPIRLESDEAARLYAAIDALPPSPVAPPPTRRTLWINGVVLTGEVRSISTHTHGDGTQSIEFSFRPDSADDTVRVIESMRVDR</sequence>
<evidence type="ECO:0000313" key="2">
    <source>
        <dbReference type="Proteomes" id="UP000013961"/>
    </source>
</evidence>
<dbReference type="EMBL" id="CP004374">
    <property type="protein sequence ID" value="AGM30036.1"/>
    <property type="molecule type" value="Genomic_DNA"/>
</dbReference>
<organism evidence="1 2">
    <name type="scientific">Mycobacteroides abscessus subsp. bolletii 50594</name>
    <dbReference type="NCBI Taxonomy" id="1303024"/>
    <lineage>
        <taxon>Bacteria</taxon>
        <taxon>Bacillati</taxon>
        <taxon>Actinomycetota</taxon>
        <taxon>Actinomycetes</taxon>
        <taxon>Mycobacteriales</taxon>
        <taxon>Mycobacteriaceae</taxon>
        <taxon>Mycobacteroides</taxon>
        <taxon>Mycobacteroides abscessus</taxon>
    </lineage>
</organism>
<proteinExistence type="predicted"/>
<gene>
    <name evidence="1" type="ORF">MASS_3434</name>
</gene>
<dbReference type="Proteomes" id="UP000013961">
    <property type="component" value="Chromosome"/>
</dbReference>
<protein>
    <submittedName>
        <fullName evidence="1">Uncharacterized protein</fullName>
    </submittedName>
</protein>
<name>A0AB33AEA9_9MYCO</name>
<evidence type="ECO:0000313" key="1">
    <source>
        <dbReference type="EMBL" id="AGM30036.1"/>
    </source>
</evidence>
<dbReference type="RefSeq" id="WP_016343091.1">
    <property type="nucleotide sequence ID" value="NC_021282.1"/>
</dbReference>
<reference evidence="1 2" key="1">
    <citation type="journal article" date="2013" name="Genome Announc.">
        <title>Complete Genome Sequence of Mycobacterium massiliense Clinical Strain Asan 50594, Belonging to the Type II Genotype.</title>
        <authorList>
            <person name="Kim B.J."/>
            <person name="Kim B.R."/>
            <person name="Hong S.H."/>
            <person name="Seok S.H."/>
            <person name="Kook Y.H."/>
            <person name="Kim B.J."/>
        </authorList>
    </citation>
    <scope>NUCLEOTIDE SEQUENCE [LARGE SCALE GENOMIC DNA]</scope>
    <source>
        <strain evidence="1 2">50594</strain>
    </source>
</reference>
<dbReference type="AlphaFoldDB" id="A0AB33AEA9"/>
<accession>A0AB33AEA9</accession>
<dbReference type="KEGG" id="mabb:MASS_3434"/>